<dbReference type="InterPro" id="IPR036866">
    <property type="entry name" value="RibonucZ/Hydroxyglut_hydro"/>
</dbReference>
<name>A0ABR7T8J5_HELCL</name>
<accession>A0ABR7T8J5</accession>
<protein>
    <recommendedName>
        <fullName evidence="1">Metallo-beta-lactamase domain-containing protein</fullName>
    </recommendedName>
</protein>
<sequence>MIRCLSKFSSVGQGLFYKGVVQIYGREFSFVYDCGTDSPQILLKSEITRFCDYLKYNSACLDLLVISHYDRDHVSGLEFLFDNINVDTVVIPYVSPKERLILGLKNREKPLSYYKFLSDPVKYFISKGVRQLIILGQNPPEDKTSTDDLLTNPDEKLDSESVGKVIIDLEDDHRLINRIRNEEPDILGFNNVLFKQHNGCINFYPFWEFKFFNNKVEEKKIAKFFNALKSEGIDFTCYNQLKKYISKGRYRRVIKKSYKKIFPDINDTSIVMHHGPSNQTNFLLYTDIFTENNKYPMDKKMSLRNKSIVSSLSTSLINSYSTGYHENFLIFGDINLNKNLEAIKKHFRLDLQKRLIILVPHHGSSESWNLELLKSLRPTSIWIVSAGIVNKYKHPGVKFINDFARYIYKSLLWSNETNAIYIKQLFFKLPIWKITK</sequence>
<dbReference type="EMBL" id="JACVHF010000040">
    <property type="protein sequence ID" value="MBC9786472.1"/>
    <property type="molecule type" value="Genomic_DNA"/>
</dbReference>
<dbReference type="Proteomes" id="UP000617402">
    <property type="component" value="Unassembled WGS sequence"/>
</dbReference>
<dbReference type="InterPro" id="IPR052159">
    <property type="entry name" value="Competence_DNA_uptake"/>
</dbReference>
<dbReference type="RefSeq" id="WP_188041898.1">
    <property type="nucleotide sequence ID" value="NZ_JACVHF010000040.1"/>
</dbReference>
<dbReference type="PANTHER" id="PTHR30619">
    <property type="entry name" value="DNA INTERNALIZATION/COMPETENCE PROTEIN COMEC/REC2"/>
    <property type="match status" value="1"/>
</dbReference>
<keyword evidence="3" id="KW-1185">Reference proteome</keyword>
<reference evidence="2 3" key="1">
    <citation type="submission" date="2020-07" db="EMBL/GenBank/DDBJ databases">
        <title>Draft whole-genome sequence of Heliobacterium chlorum DSM 3682, type strain.</title>
        <authorList>
            <person name="Kyndt J.A."/>
            <person name="Meyer T.E."/>
            <person name="Imhoff J.F."/>
        </authorList>
    </citation>
    <scope>NUCLEOTIDE SEQUENCE [LARGE SCALE GENOMIC DNA]</scope>
    <source>
        <strain evidence="2 3">DSM 3682</strain>
    </source>
</reference>
<dbReference type="Pfam" id="PF00753">
    <property type="entry name" value="Lactamase_B"/>
    <property type="match status" value="1"/>
</dbReference>
<dbReference type="PANTHER" id="PTHR30619:SF1">
    <property type="entry name" value="RECOMBINATION PROTEIN 2"/>
    <property type="match status" value="1"/>
</dbReference>
<dbReference type="Gene3D" id="3.60.15.10">
    <property type="entry name" value="Ribonuclease Z/Hydroxyacylglutathione hydrolase-like"/>
    <property type="match status" value="1"/>
</dbReference>
<dbReference type="SUPFAM" id="SSF56281">
    <property type="entry name" value="Metallo-hydrolase/oxidoreductase"/>
    <property type="match status" value="2"/>
</dbReference>
<evidence type="ECO:0000259" key="1">
    <source>
        <dbReference type="Pfam" id="PF00753"/>
    </source>
</evidence>
<evidence type="ECO:0000313" key="3">
    <source>
        <dbReference type="Proteomes" id="UP000617402"/>
    </source>
</evidence>
<comment type="caution">
    <text evidence="2">The sequence shown here is derived from an EMBL/GenBank/DDBJ whole genome shotgun (WGS) entry which is preliminary data.</text>
</comment>
<feature type="domain" description="Metallo-beta-lactamase" evidence="1">
    <location>
        <begin position="25"/>
        <end position="93"/>
    </location>
</feature>
<dbReference type="InterPro" id="IPR001279">
    <property type="entry name" value="Metallo-B-lactamas"/>
</dbReference>
<evidence type="ECO:0000313" key="2">
    <source>
        <dbReference type="EMBL" id="MBC9786472.1"/>
    </source>
</evidence>
<proteinExistence type="predicted"/>
<organism evidence="2 3">
    <name type="scientific">Heliobacterium chlorum</name>
    <dbReference type="NCBI Taxonomy" id="2698"/>
    <lineage>
        <taxon>Bacteria</taxon>
        <taxon>Bacillati</taxon>
        <taxon>Bacillota</taxon>
        <taxon>Clostridia</taxon>
        <taxon>Eubacteriales</taxon>
        <taxon>Heliobacteriaceae</taxon>
        <taxon>Heliobacterium</taxon>
    </lineage>
</organism>
<gene>
    <name evidence="2" type="ORF">H1S01_18610</name>
</gene>